<feature type="transmembrane region" description="Helical" evidence="1">
    <location>
        <begin position="257"/>
        <end position="278"/>
    </location>
</feature>
<organism evidence="2 3">
    <name type="scientific">Allacma fusca</name>
    <dbReference type="NCBI Taxonomy" id="39272"/>
    <lineage>
        <taxon>Eukaryota</taxon>
        <taxon>Metazoa</taxon>
        <taxon>Ecdysozoa</taxon>
        <taxon>Arthropoda</taxon>
        <taxon>Hexapoda</taxon>
        <taxon>Collembola</taxon>
        <taxon>Symphypleona</taxon>
        <taxon>Sminthuridae</taxon>
        <taxon>Allacma</taxon>
    </lineage>
</organism>
<feature type="transmembrane region" description="Helical" evidence="1">
    <location>
        <begin position="45"/>
        <end position="65"/>
    </location>
</feature>
<gene>
    <name evidence="2" type="ORF">AFUS01_LOCUS10995</name>
</gene>
<sequence length="321" mass="36622">MLVSPRISTYLEKAFVAGSICGGHPYKWDKNLQRPQIGSQHQQRLWKLNMILGLSHAGFVCIRSIQMELQDDQDTKYQRMFLRALAAFYSLAVVLHLQIILKRKEIIDLINQFMNAFVDFETRSGSHEQISSLIPDLQSKFKNVMVVILNAMIFTYINYIFYSSAAALVQSSFSLSTILVLFGEINPKTASITHVSLRQENQMLQISKVLTLLMMLFNEILTDMMIPAVKGLLIIWCVLCTYGAIKMDGISSVTLSLVSFYSFIFLVTMFMFLAEVQVRSSAVKRFWKSVKTQNPWLKRSLNAITVSSVKLRGAYIVDRPM</sequence>
<comment type="caution">
    <text evidence="2">The sequence shown here is derived from an EMBL/GenBank/DDBJ whole genome shotgun (WGS) entry which is preliminary data.</text>
</comment>
<name>A0A8J2JPZ3_9HEXA</name>
<keyword evidence="1" id="KW-0472">Membrane</keyword>
<keyword evidence="1" id="KW-1133">Transmembrane helix</keyword>
<keyword evidence="1" id="KW-0812">Transmembrane</keyword>
<proteinExistence type="predicted"/>
<feature type="transmembrane region" description="Helical" evidence="1">
    <location>
        <begin position="80"/>
        <end position="101"/>
    </location>
</feature>
<feature type="transmembrane region" description="Helical" evidence="1">
    <location>
        <begin position="228"/>
        <end position="245"/>
    </location>
</feature>
<keyword evidence="3" id="KW-1185">Reference proteome</keyword>
<dbReference type="EMBL" id="CAJVCH010083046">
    <property type="protein sequence ID" value="CAG7721805.1"/>
    <property type="molecule type" value="Genomic_DNA"/>
</dbReference>
<evidence type="ECO:0000313" key="3">
    <source>
        <dbReference type="Proteomes" id="UP000708208"/>
    </source>
</evidence>
<accession>A0A8J2JPZ3</accession>
<feature type="non-terminal residue" evidence="2">
    <location>
        <position position="1"/>
    </location>
</feature>
<evidence type="ECO:0000313" key="2">
    <source>
        <dbReference type="EMBL" id="CAG7721805.1"/>
    </source>
</evidence>
<protein>
    <submittedName>
        <fullName evidence="2">Uncharacterized protein</fullName>
    </submittedName>
</protein>
<dbReference type="Proteomes" id="UP000708208">
    <property type="component" value="Unassembled WGS sequence"/>
</dbReference>
<dbReference type="AlphaFoldDB" id="A0A8J2JPZ3"/>
<evidence type="ECO:0000256" key="1">
    <source>
        <dbReference type="SAM" id="Phobius"/>
    </source>
</evidence>
<reference evidence="2" key="1">
    <citation type="submission" date="2021-06" db="EMBL/GenBank/DDBJ databases">
        <authorList>
            <person name="Hodson N. C."/>
            <person name="Mongue J. A."/>
            <person name="Jaron S. K."/>
        </authorList>
    </citation>
    <scope>NUCLEOTIDE SEQUENCE</scope>
</reference>